<dbReference type="InterPro" id="IPR027417">
    <property type="entry name" value="P-loop_NTPase"/>
</dbReference>
<keyword evidence="1" id="KW-0479">Metal-binding</keyword>
<dbReference type="SUPFAM" id="SSF52540">
    <property type="entry name" value="P-loop containing nucleoside triphosphate hydrolases"/>
    <property type="match status" value="1"/>
</dbReference>
<name>A0ABR3ENI9_9AGAR</name>
<comment type="caution">
    <text evidence="5">The sequence shown here is derived from an EMBL/GenBank/DDBJ whole genome shotgun (WGS) entry which is preliminary data.</text>
</comment>
<evidence type="ECO:0000256" key="2">
    <source>
        <dbReference type="ARBA" id="ARBA00022741"/>
    </source>
</evidence>
<proteinExistence type="predicted"/>
<protein>
    <recommendedName>
        <fullName evidence="7">Guanine nucleotide binding protein, alpha subunit</fullName>
    </recommendedName>
</protein>
<organism evidence="5 6">
    <name type="scientific">Marasmius crinis-equi</name>
    <dbReference type="NCBI Taxonomy" id="585013"/>
    <lineage>
        <taxon>Eukaryota</taxon>
        <taxon>Fungi</taxon>
        <taxon>Dikarya</taxon>
        <taxon>Basidiomycota</taxon>
        <taxon>Agaricomycotina</taxon>
        <taxon>Agaricomycetes</taxon>
        <taxon>Agaricomycetidae</taxon>
        <taxon>Agaricales</taxon>
        <taxon>Marasmiineae</taxon>
        <taxon>Marasmiaceae</taxon>
        <taxon>Marasmius</taxon>
    </lineage>
</organism>
<dbReference type="PROSITE" id="PS51882">
    <property type="entry name" value="G_ALPHA"/>
    <property type="match status" value="1"/>
</dbReference>
<evidence type="ECO:0008006" key="7">
    <source>
        <dbReference type="Google" id="ProtNLM"/>
    </source>
</evidence>
<evidence type="ECO:0000313" key="5">
    <source>
        <dbReference type="EMBL" id="KAL0564450.1"/>
    </source>
</evidence>
<evidence type="ECO:0000313" key="6">
    <source>
        <dbReference type="Proteomes" id="UP001465976"/>
    </source>
</evidence>
<keyword evidence="3" id="KW-0342">GTP-binding</keyword>
<dbReference type="PANTHER" id="PTHR10218">
    <property type="entry name" value="GTP-BINDING PROTEIN ALPHA SUBUNIT"/>
    <property type="match status" value="1"/>
</dbReference>
<dbReference type="PRINTS" id="PR00318">
    <property type="entry name" value="GPROTEINA"/>
</dbReference>
<keyword evidence="6" id="KW-1185">Reference proteome</keyword>
<dbReference type="Pfam" id="PF00503">
    <property type="entry name" value="G-alpha"/>
    <property type="match status" value="1"/>
</dbReference>
<dbReference type="InterPro" id="IPR001019">
    <property type="entry name" value="Gprotein_alpha_su"/>
</dbReference>
<reference evidence="5 6" key="1">
    <citation type="submission" date="2024-02" db="EMBL/GenBank/DDBJ databases">
        <title>A draft genome for the cacao thread blight pathogen Marasmius crinis-equi.</title>
        <authorList>
            <person name="Cohen S.P."/>
            <person name="Baruah I.K."/>
            <person name="Amoako-Attah I."/>
            <person name="Bukari Y."/>
            <person name="Meinhardt L.W."/>
            <person name="Bailey B.A."/>
        </authorList>
    </citation>
    <scope>NUCLEOTIDE SEQUENCE [LARGE SCALE GENOMIC DNA]</scope>
    <source>
        <strain evidence="5 6">GH-76</strain>
    </source>
</reference>
<dbReference type="Proteomes" id="UP001465976">
    <property type="component" value="Unassembled WGS sequence"/>
</dbReference>
<keyword evidence="2" id="KW-0547">Nucleotide-binding</keyword>
<dbReference type="EMBL" id="JBAHYK010002777">
    <property type="protein sequence ID" value="KAL0564450.1"/>
    <property type="molecule type" value="Genomic_DNA"/>
</dbReference>
<gene>
    <name evidence="5" type="ORF">V5O48_017597</name>
</gene>
<evidence type="ECO:0000256" key="3">
    <source>
        <dbReference type="ARBA" id="ARBA00023134"/>
    </source>
</evidence>
<accession>A0ABR3ENI9</accession>
<keyword evidence="4" id="KW-0807">Transducer</keyword>
<evidence type="ECO:0000256" key="1">
    <source>
        <dbReference type="ARBA" id="ARBA00022723"/>
    </source>
</evidence>
<evidence type="ECO:0000256" key="4">
    <source>
        <dbReference type="ARBA" id="ARBA00023224"/>
    </source>
</evidence>
<dbReference type="Gene3D" id="3.40.50.300">
    <property type="entry name" value="P-loop containing nucleotide triphosphate hydrolases"/>
    <property type="match status" value="1"/>
</dbReference>
<sequence length="612" mass="68769">MNEYSELSSIYSSTGTQTSGSTVIGLGYLSGRAIKRLGEVVLNGVDYILVNRQLKKMEAYFSNQWDEGNRDTREMCRSLIEFTHPGYILSVRTRSLRLIMMQIGKAKFEGLAGALEDIDAPSTYHQHLSEVLECVRGVDVASRVENVPERERAIHQKALAHLTATREAYLLAASSVGFRSTELHRSSGPFPQTLDHNIPLILYFAFIASRDNLYSARILVDIAVLEFLESVGLVNTSTIGCGIATGLLLHVLDLRLGPESNLALKERIKSSISTLKDLHSDASGSNSGMGAETWQILENSSPETSPEDVRNMIVEFTKTRCTLVSEKPVKLLLVGSGEAGKSTIQKQLIRSYRGLPAFRDVYSPGDCQTVLCANILDLMRKLADDPRGLDVVGQGSIETLDSIQWFDIDQLHDFIVTHTRGFDALQAIVDEDDHRRLRAFKQLAELPPTKRDSWKPSDQDLREYHVWDCGGQKTERRKWIHMFQEVGVLVVVVSLIEYDSELAEDWGDRMEDSLIVFGALCNSPWFAETKIVVFNKLDALERKLRRSPPEHYFPDYTGGADVESACEYLKHRFLGLNRQPRKVITVSFINSLNQTEVEALFQTIDRDLDAHL</sequence>
<dbReference type="PANTHER" id="PTHR10218:SF302">
    <property type="entry name" value="GUANINE NUCLEOTIDE-BINDING PROTEIN ALPHA-5 SUBUNIT"/>
    <property type="match status" value="1"/>
</dbReference>
<dbReference type="SMART" id="SM00275">
    <property type="entry name" value="G_alpha"/>
    <property type="match status" value="1"/>
</dbReference>